<evidence type="ECO:0000256" key="2">
    <source>
        <dbReference type="ARBA" id="ARBA00022448"/>
    </source>
</evidence>
<evidence type="ECO:0000256" key="3">
    <source>
        <dbReference type="ARBA" id="ARBA00022741"/>
    </source>
</evidence>
<dbReference type="EMBL" id="JXSU01000007">
    <property type="protein sequence ID" value="KIS24585.1"/>
    <property type="molecule type" value="Genomic_DNA"/>
</dbReference>
<name>A0A0D1BW61_CLOBO</name>
<feature type="domain" description="ABC transporter" evidence="5">
    <location>
        <begin position="2"/>
        <end position="227"/>
    </location>
</feature>
<comment type="similarity">
    <text evidence="1">Belongs to the ABC transporter superfamily.</text>
</comment>
<organism evidence="6 7">
    <name type="scientific">Clostridium botulinum B2 450</name>
    <dbReference type="NCBI Taxonomy" id="1379739"/>
    <lineage>
        <taxon>Bacteria</taxon>
        <taxon>Bacillati</taxon>
        <taxon>Bacillota</taxon>
        <taxon>Clostridia</taxon>
        <taxon>Eubacteriales</taxon>
        <taxon>Clostridiaceae</taxon>
        <taxon>Clostridium</taxon>
    </lineage>
</organism>
<evidence type="ECO:0000256" key="1">
    <source>
        <dbReference type="ARBA" id="ARBA00005417"/>
    </source>
</evidence>
<evidence type="ECO:0000259" key="5">
    <source>
        <dbReference type="PROSITE" id="PS50893"/>
    </source>
</evidence>
<evidence type="ECO:0000313" key="7">
    <source>
        <dbReference type="Proteomes" id="UP000032250"/>
    </source>
</evidence>
<proteinExistence type="inferred from homology"/>
<comment type="caution">
    <text evidence="6">The sequence shown here is derived from an EMBL/GenBank/DDBJ whole genome shotgun (WGS) entry which is preliminary data.</text>
</comment>
<dbReference type="PANTHER" id="PTHR42711:SF5">
    <property type="entry name" value="ABC TRANSPORTER ATP-BINDING PROTEIN NATA"/>
    <property type="match status" value="1"/>
</dbReference>
<dbReference type="PANTHER" id="PTHR42711">
    <property type="entry name" value="ABC TRANSPORTER ATP-BINDING PROTEIN"/>
    <property type="match status" value="1"/>
</dbReference>
<evidence type="ECO:0000313" key="6">
    <source>
        <dbReference type="EMBL" id="KIS24585.1"/>
    </source>
</evidence>
<protein>
    <submittedName>
        <fullName evidence="6">ABC transporter</fullName>
    </submittedName>
</protein>
<dbReference type="CDD" id="cd03230">
    <property type="entry name" value="ABC_DR_subfamily_A"/>
    <property type="match status" value="1"/>
</dbReference>
<keyword evidence="4" id="KW-0067">ATP-binding</keyword>
<dbReference type="PATRIC" id="fig|1379739.3.peg.3135"/>
<dbReference type="Gene3D" id="3.40.50.300">
    <property type="entry name" value="P-loop containing nucleotide triphosphate hydrolases"/>
    <property type="match status" value="1"/>
</dbReference>
<dbReference type="InterPro" id="IPR050763">
    <property type="entry name" value="ABC_transporter_ATP-binding"/>
</dbReference>
<dbReference type="OrthoDB" id="9804819at2"/>
<evidence type="ECO:0000256" key="4">
    <source>
        <dbReference type="ARBA" id="ARBA00022840"/>
    </source>
</evidence>
<dbReference type="PROSITE" id="PS50893">
    <property type="entry name" value="ABC_TRANSPORTER_2"/>
    <property type="match status" value="1"/>
</dbReference>
<dbReference type="GO" id="GO:0016887">
    <property type="term" value="F:ATP hydrolysis activity"/>
    <property type="evidence" value="ECO:0007669"/>
    <property type="project" value="InterPro"/>
</dbReference>
<reference evidence="6 7" key="1">
    <citation type="submission" date="2014-06" db="EMBL/GenBank/DDBJ databases">
        <title>Genome characterization of distinct group I Clostridium botulinum lineages.</title>
        <authorList>
            <person name="Giordani F."/>
            <person name="Anselmo A."/>
            <person name="Fillo S."/>
            <person name="Palozzi A.M."/>
            <person name="Fortunato A."/>
            <person name="Gentile B."/>
            <person name="Ciammaruconi A."/>
            <person name="Anniballi F."/>
            <person name="De Medici D."/>
            <person name="Lista F."/>
        </authorList>
    </citation>
    <scope>NUCLEOTIDE SEQUENCE [LARGE SCALE GENOMIC DNA]</scope>
    <source>
        <strain evidence="6 7">B2 450</strain>
    </source>
</reference>
<dbReference type="HOGENOM" id="CLU_000604_1_2_9"/>
<dbReference type="InterPro" id="IPR027417">
    <property type="entry name" value="P-loop_NTPase"/>
</dbReference>
<accession>A0A0D1BW61</accession>
<dbReference type="Proteomes" id="UP000032250">
    <property type="component" value="Unassembled WGS sequence"/>
</dbReference>
<dbReference type="InterPro" id="IPR003593">
    <property type="entry name" value="AAA+_ATPase"/>
</dbReference>
<gene>
    <name evidence="6" type="ORF">N495_13725</name>
</gene>
<dbReference type="RefSeq" id="WP_042384504.1">
    <property type="nucleotide sequence ID" value="NZ_JXSU01000007.1"/>
</dbReference>
<sequence length="298" mass="34359">MISISNVSKMLGDKKALNNINLDIEKGSIFGVIGENGAGKTTLIKCMLGIYKQDEGEIKVDGKPVFENTLVKGKIGYVASEIQYYSSFKVKELVKFYTLTYSTFSYERFKELNKIFKIPENKRIRELSKGMKMRVSLMLNLSIYPEILILDEPTSGLDPIIKRKLINILLEEVSERNTTIFIASHHLDDLERICDSVAIIENGQIKYTNNIEDMKKYIKKLQVLFKDENKIEEIKAWDEIMTVENVGRINYLITNNYSNELQEKLIKSGAEFVEEIDLSLEDMFIYSMEGEKENEKLI</sequence>
<dbReference type="SUPFAM" id="SSF52540">
    <property type="entry name" value="P-loop containing nucleoside triphosphate hydrolases"/>
    <property type="match status" value="1"/>
</dbReference>
<dbReference type="SMART" id="SM00382">
    <property type="entry name" value="AAA"/>
    <property type="match status" value="1"/>
</dbReference>
<dbReference type="GO" id="GO:0005524">
    <property type="term" value="F:ATP binding"/>
    <property type="evidence" value="ECO:0007669"/>
    <property type="project" value="UniProtKB-KW"/>
</dbReference>
<keyword evidence="3" id="KW-0547">Nucleotide-binding</keyword>
<dbReference type="InterPro" id="IPR003439">
    <property type="entry name" value="ABC_transporter-like_ATP-bd"/>
</dbReference>
<keyword evidence="2" id="KW-0813">Transport</keyword>
<dbReference type="Pfam" id="PF00005">
    <property type="entry name" value="ABC_tran"/>
    <property type="match status" value="1"/>
</dbReference>
<dbReference type="AlphaFoldDB" id="A0A0D1BW61"/>